<organism evidence="2 3">
    <name type="scientific">Pleurostoma richardsiae</name>
    <dbReference type="NCBI Taxonomy" id="41990"/>
    <lineage>
        <taxon>Eukaryota</taxon>
        <taxon>Fungi</taxon>
        <taxon>Dikarya</taxon>
        <taxon>Ascomycota</taxon>
        <taxon>Pezizomycotina</taxon>
        <taxon>Sordariomycetes</taxon>
        <taxon>Sordariomycetidae</taxon>
        <taxon>Calosphaeriales</taxon>
        <taxon>Pleurostomataceae</taxon>
        <taxon>Pleurostoma</taxon>
    </lineage>
</organism>
<dbReference type="AlphaFoldDB" id="A0AA38VL05"/>
<dbReference type="GO" id="GO:0030414">
    <property type="term" value="F:peptidase inhibitor activity"/>
    <property type="evidence" value="ECO:0007669"/>
    <property type="project" value="TreeGrafter"/>
</dbReference>
<dbReference type="InterPro" id="IPR035810">
    <property type="entry name" value="PEBP_euk"/>
</dbReference>
<dbReference type="Gene3D" id="3.90.280.10">
    <property type="entry name" value="PEBP-like"/>
    <property type="match status" value="1"/>
</dbReference>
<dbReference type="InterPro" id="IPR008914">
    <property type="entry name" value="PEBP"/>
</dbReference>
<keyword evidence="1" id="KW-0732">Signal</keyword>
<dbReference type="CDD" id="cd00866">
    <property type="entry name" value="PEBP_euk"/>
    <property type="match status" value="1"/>
</dbReference>
<feature type="signal peptide" evidence="1">
    <location>
        <begin position="1"/>
        <end position="23"/>
    </location>
</feature>
<dbReference type="InterPro" id="IPR036610">
    <property type="entry name" value="PEBP-like_sf"/>
</dbReference>
<sequence>MLGLRGVVLLALLQPLIFPGASAFPHEQKVLEFLGHEKNDKTAHNVIHELKKAEIIPTVIDEFIPALLVDAEWSDDEYASLGNTLKPKQLQETPSIKLTPIAESAFGLSDSNLTYAVTLTDPDAPSRDDPKWAEMCHWIATGLSISSSSADVGSRSDAEVGVMPLKDIMPYKPPGPPAKTGKHRYVFLIFAPANGTTESLNLTKPDDRQHWGTGKERHGVRDWALDNGLVPVAANFIYAQNKKQ</sequence>
<name>A0AA38VL05_9PEZI</name>
<protein>
    <submittedName>
        <fullName evidence="2">Phosphatidylethanolamine-binding protein</fullName>
    </submittedName>
</protein>
<evidence type="ECO:0000256" key="1">
    <source>
        <dbReference type="SAM" id="SignalP"/>
    </source>
</evidence>
<dbReference type="GO" id="GO:0005543">
    <property type="term" value="F:phospholipid binding"/>
    <property type="evidence" value="ECO:0007669"/>
    <property type="project" value="TreeGrafter"/>
</dbReference>
<comment type="caution">
    <text evidence="2">The sequence shown here is derived from an EMBL/GenBank/DDBJ whole genome shotgun (WGS) entry which is preliminary data.</text>
</comment>
<reference evidence="2" key="1">
    <citation type="submission" date="2022-07" db="EMBL/GenBank/DDBJ databases">
        <title>Fungi with potential for degradation of polypropylene.</title>
        <authorList>
            <person name="Gostincar C."/>
        </authorList>
    </citation>
    <scope>NUCLEOTIDE SEQUENCE</scope>
    <source>
        <strain evidence="2">EXF-13308</strain>
    </source>
</reference>
<feature type="chain" id="PRO_5041352723" evidence="1">
    <location>
        <begin position="24"/>
        <end position="244"/>
    </location>
</feature>
<gene>
    <name evidence="2" type="ORF">NKR23_g8453</name>
</gene>
<dbReference type="EMBL" id="JANBVO010000030">
    <property type="protein sequence ID" value="KAJ9138363.1"/>
    <property type="molecule type" value="Genomic_DNA"/>
</dbReference>
<dbReference type="GO" id="GO:0030162">
    <property type="term" value="P:regulation of proteolysis"/>
    <property type="evidence" value="ECO:0007669"/>
    <property type="project" value="TreeGrafter"/>
</dbReference>
<dbReference type="GO" id="GO:0046578">
    <property type="term" value="P:regulation of Ras protein signal transduction"/>
    <property type="evidence" value="ECO:0007669"/>
    <property type="project" value="TreeGrafter"/>
</dbReference>
<dbReference type="Proteomes" id="UP001174694">
    <property type="component" value="Unassembled WGS sequence"/>
</dbReference>
<dbReference type="SUPFAM" id="SSF49777">
    <property type="entry name" value="PEBP-like"/>
    <property type="match status" value="1"/>
</dbReference>
<proteinExistence type="predicted"/>
<evidence type="ECO:0000313" key="2">
    <source>
        <dbReference type="EMBL" id="KAJ9138363.1"/>
    </source>
</evidence>
<keyword evidence="3" id="KW-1185">Reference proteome</keyword>
<evidence type="ECO:0000313" key="3">
    <source>
        <dbReference type="Proteomes" id="UP001174694"/>
    </source>
</evidence>
<dbReference type="Pfam" id="PF01161">
    <property type="entry name" value="PBP"/>
    <property type="match status" value="1"/>
</dbReference>
<accession>A0AA38VL05</accession>
<dbReference type="PANTHER" id="PTHR11362:SF148">
    <property type="entry name" value="CARBOXYPEPTIDASE Y INHIBITOR"/>
    <property type="match status" value="1"/>
</dbReference>
<dbReference type="PANTHER" id="PTHR11362">
    <property type="entry name" value="PHOSPHATIDYLETHANOLAMINE-BINDING PROTEIN"/>
    <property type="match status" value="1"/>
</dbReference>